<proteinExistence type="predicted"/>
<dbReference type="InterPro" id="IPR050708">
    <property type="entry name" value="T6SS_VgrG/RHS"/>
</dbReference>
<dbReference type="InterPro" id="IPR031325">
    <property type="entry name" value="RHS_repeat"/>
</dbReference>
<name>A0A6M0CRS6_9PSED</name>
<evidence type="ECO:0000313" key="2">
    <source>
        <dbReference type="Proteomes" id="UP000480410"/>
    </source>
</evidence>
<protein>
    <submittedName>
        <fullName evidence="1">RHS repeat-associated core domain-containing protein</fullName>
    </submittedName>
</protein>
<dbReference type="InterPro" id="IPR022385">
    <property type="entry name" value="Rhs_assc_core"/>
</dbReference>
<sequence>MRVDYQSIDAVSLTFWPDDASETLIYRLALRDYALRSVTAPSGTQSTFDYYDHPKCGWLLTQLRTFEGLEHVVLYLDNGIIFEDNPKLSALPCVNTHEVVPYTTGLPLQSVFKRYSYGRTSAQTYETTVVVQDLGGLALHTTVYEYNARHEVTVETVYQGNTRVVRNYNVSAGEYGDISEYHQGGAQRREQMSTLYDQQGAVMAITEGGIRTDFTTYREPSQGSYGQNTTIARYLAAADNNSLLNTLGGVLGGVLGTLLEQIQIVYGELFDQGLGFAAGRDFASKYTLSEAVRAGTQPLRTPGSPDPFYNEGNERLRPLLKGYRYVAIPGFHDYKVSYTLQIVNAASSIRNAALVGQQIEYYTANDFRKGRQRRIVQGRADARGELIPEAGLVRTFTYTLAGTALTIITTDTDAQGNTRTRSETQSILSGRLISQVDEDGNQTLFEYDASGRLSALVHCAQSATFKQTTRYSYPSPGRVEITEASGRQQAIQQDGQDNVVEEYVRASSSESWRQTLAVEYDAQGRKSLSTSIDYLADGTPVQQSCLFGYDDWGNEFSRTYSNGQKVFNRYDPISLTRAQWTGTVDDRHGIFTQYHPDGSVARVEWKDADGVVYQTQLPTYTHARQVATLVTTGVHGQHSINYTYDGGGRLLGEAHVEQGPGVPALSYTYHYRYPQSWFISEADRVEVEFSGARRILGARTFDSWGRVLSITRGTVTETFSYAGANPFPATRRAADGKVLSYEYIKELNNRVGKISLANSDLIQTYTYAHGASLTSSAGEGERLLRYQHDVNQQINAERVQLQAQSEIALSRTISEGGRLLSDSDALGVVTQYTYSPDTGQRLSAANSEASTSHTYEPAAGLHEEVVTVVGVPAPATVRYTYDAQQRETARRFVLPGQPELILTREYFADSRLKRVALVQDGTLLGTREFNYTAGGRLALCRTSGVWQPRTPANKAVDSQAFTYDALGNVTRCVTVFGNEQCITTYTYDASSQSRLEQVRHDHPDYPPARTLSYDPNGRVVQDHTGKTYAYDGLGRLTQAGSSRYLYDPANRLLSRGEGDGRRQLIYDGLSVRGEYQPGGSSTRYLCPGSQACTVLRVRRSGVDRVLFELRDAEGTVLASYDAQAETLVHHAYSAYGEHYSQAGDSLLGFNGEYRDSDTDQYPLGQGYRWYAPASLQFHAQDSLSPFGVGGPQAYGYCAGDPVNTQDPSGHIGSGAVSRRLRATYGDGLPPPLGLGQLGALISTVIWGGRGCAHRCGERRHLVVADRRAHGLAIVSAGTAIAAVTVLDTHPQLAQILGWVSLGAAVLGGVAALARKIGQLAVRLGRSSLTLARRLYRQAAMGVERIRDSLKASRASRVLYRPAGNNVQGLDDIADALAPVNVSRIAPLASDAQSLVQESLMTRLWGNYLGVFDLGDLDTVVATVTGVFGNLNYFDSDVAGEINSRLSASTALSWSGYKLGRLR</sequence>
<dbReference type="InterPro" id="IPR006530">
    <property type="entry name" value="YD"/>
</dbReference>
<gene>
    <name evidence="1" type="ORF">G3435_10045</name>
</gene>
<dbReference type="Proteomes" id="UP000480410">
    <property type="component" value="Unassembled WGS sequence"/>
</dbReference>
<organism evidence="1 2">
    <name type="scientific">Pseudomonas brassicae</name>
    <dbReference type="NCBI Taxonomy" id="2708063"/>
    <lineage>
        <taxon>Bacteria</taxon>
        <taxon>Pseudomonadati</taxon>
        <taxon>Pseudomonadota</taxon>
        <taxon>Gammaproteobacteria</taxon>
        <taxon>Pseudomonadales</taxon>
        <taxon>Pseudomonadaceae</taxon>
        <taxon>Pseudomonas</taxon>
    </lineage>
</organism>
<dbReference type="EMBL" id="JAAHBV010000202">
    <property type="protein sequence ID" value="NER60235.1"/>
    <property type="molecule type" value="Genomic_DNA"/>
</dbReference>
<dbReference type="Pfam" id="PF05593">
    <property type="entry name" value="RHS_repeat"/>
    <property type="match status" value="1"/>
</dbReference>
<dbReference type="PANTHER" id="PTHR32305">
    <property type="match status" value="1"/>
</dbReference>
<dbReference type="NCBIfam" id="TIGR03696">
    <property type="entry name" value="Rhs_assc_core"/>
    <property type="match status" value="1"/>
</dbReference>
<dbReference type="NCBIfam" id="TIGR01643">
    <property type="entry name" value="YD_repeat_2x"/>
    <property type="match status" value="1"/>
</dbReference>
<evidence type="ECO:0000313" key="1">
    <source>
        <dbReference type="EMBL" id="NER60235.1"/>
    </source>
</evidence>
<dbReference type="Gene3D" id="2.180.10.10">
    <property type="entry name" value="RHS repeat-associated core"/>
    <property type="match status" value="1"/>
</dbReference>
<dbReference type="PANTHER" id="PTHR32305:SF15">
    <property type="entry name" value="PROTEIN RHSA-RELATED"/>
    <property type="match status" value="1"/>
</dbReference>
<reference evidence="1 2" key="1">
    <citation type="submission" date="2020-02" db="EMBL/GenBank/DDBJ databases">
        <title>Broccoli isolated Pseudomonas sp.</title>
        <authorList>
            <person name="Fujikawa T."/>
            <person name="Sawada H."/>
        </authorList>
    </citation>
    <scope>NUCLEOTIDE SEQUENCE [LARGE SCALE GENOMIC DNA]</scope>
    <source>
        <strain evidence="1 2">MAFF212428</strain>
    </source>
</reference>
<accession>A0A6M0CRS6</accession>
<comment type="caution">
    <text evidence="1">The sequence shown here is derived from an EMBL/GenBank/DDBJ whole genome shotgun (WGS) entry which is preliminary data.</text>
</comment>